<evidence type="ECO:0000259" key="1">
    <source>
        <dbReference type="Pfam" id="PF06114"/>
    </source>
</evidence>
<proteinExistence type="predicted"/>
<dbReference type="PANTHER" id="PTHR43236">
    <property type="entry name" value="ANTITOXIN HIGA1"/>
    <property type="match status" value="1"/>
</dbReference>
<dbReference type="InterPro" id="IPR052345">
    <property type="entry name" value="Rad_response_metalloprotease"/>
</dbReference>
<keyword evidence="3" id="KW-1185">Reference proteome</keyword>
<dbReference type="PANTHER" id="PTHR43236:SF2">
    <property type="entry name" value="BLL0069 PROTEIN"/>
    <property type="match status" value="1"/>
</dbReference>
<protein>
    <submittedName>
        <fullName evidence="2">ImmA/IrrE family metallo-endopeptidase</fullName>
    </submittedName>
</protein>
<organism evidence="2 3">
    <name type="scientific">Entomospira entomophila</name>
    <dbReference type="NCBI Taxonomy" id="2719988"/>
    <lineage>
        <taxon>Bacteria</taxon>
        <taxon>Pseudomonadati</taxon>
        <taxon>Spirochaetota</taxon>
        <taxon>Spirochaetia</taxon>
        <taxon>Spirochaetales</taxon>
        <taxon>Spirochaetaceae</taxon>
        <taxon>Entomospira</taxon>
    </lineage>
</organism>
<dbReference type="EMBL" id="JAATLJ010000001">
    <property type="protein sequence ID" value="NIZ40929.1"/>
    <property type="molecule type" value="Genomic_DNA"/>
</dbReference>
<comment type="caution">
    <text evidence="2">The sequence shown here is derived from an EMBL/GenBank/DDBJ whole genome shotgun (WGS) entry which is preliminary data.</text>
</comment>
<feature type="domain" description="IrrE N-terminal-like" evidence="1">
    <location>
        <begin position="183"/>
        <end position="302"/>
    </location>
</feature>
<accession>A0A968GDC9</accession>
<evidence type="ECO:0000313" key="3">
    <source>
        <dbReference type="Proteomes" id="UP000711995"/>
    </source>
</evidence>
<dbReference type="InterPro" id="IPR010359">
    <property type="entry name" value="IrrE_HExxH"/>
</dbReference>
<gene>
    <name evidence="2" type="ORF">HCT14_05350</name>
</gene>
<dbReference type="Pfam" id="PF06114">
    <property type="entry name" value="Peptidase_M78"/>
    <property type="match status" value="1"/>
</dbReference>
<dbReference type="Gene3D" id="1.10.10.2910">
    <property type="match status" value="1"/>
</dbReference>
<dbReference type="Proteomes" id="UP000711995">
    <property type="component" value="Unassembled WGS sequence"/>
</dbReference>
<dbReference type="RefSeq" id="WP_167700516.1">
    <property type="nucleotide sequence ID" value="NZ_CP118174.1"/>
</dbReference>
<name>A0A968GDC9_9SPIO</name>
<evidence type="ECO:0000313" key="2">
    <source>
        <dbReference type="EMBL" id="NIZ40929.1"/>
    </source>
</evidence>
<sequence length="384" mass="44120">MSKTIKIEIETIILDWLLEIIPPSKDELYEKLHKWRSGDLKPTWAGIKKASNKFHIPLGYFFLKEPPIEKFEVLEYRTVASSEVKTPSRDLTDTLSRMQQIQQWMREVRIDDGMLPLSFVGEGREIIEVSSHADMIVPSAKKIAEHLGLSHSWNARIDSRKQFLVLRKQLSHVGILVFQDGTVNGNPHRSLDLHEFRAFTLIDEYAPLIFINNKDKGYGKVFSLLHEVVHIWVGQSSFFNNDSLSTGNKLEQFCNAVTAEILLPVESFTQAWGSLSKETPTENKIEFLSKDLRCSANVILRRALDQGYITQEFYNSFSKKLLENIPQGGGSGGTYWNRIRSNLDHQFMQSLTYGTQSGKISYTEAYRLSTLNRINFDKFFMQNT</sequence>
<reference evidence="2 3" key="1">
    <citation type="submission" date="2020-03" db="EMBL/GenBank/DDBJ databases">
        <title>Spirochaetal bacteria isolated from arthropods constitute a novel genus Entomospira genus novum within the order Spirochaetales.</title>
        <authorList>
            <person name="Grana-Miraglia L."/>
            <person name="Sikutova S."/>
            <person name="Fingerle V."/>
            <person name="Sing A."/>
            <person name="Castillo-Ramirez S."/>
            <person name="Margos G."/>
            <person name="Rudolf I."/>
        </authorList>
    </citation>
    <scope>NUCLEOTIDE SEQUENCE [LARGE SCALE GENOMIC DNA]</scope>
    <source>
        <strain evidence="2 3">BR193</strain>
    </source>
</reference>
<dbReference type="AlphaFoldDB" id="A0A968GDC9"/>